<evidence type="ECO:0000313" key="2">
    <source>
        <dbReference type="EMBL" id="MPC20343.1"/>
    </source>
</evidence>
<dbReference type="EMBL" id="VSRR010000861">
    <property type="protein sequence ID" value="MPC20343.1"/>
    <property type="molecule type" value="Genomic_DNA"/>
</dbReference>
<reference evidence="2 3" key="1">
    <citation type="submission" date="2019-05" db="EMBL/GenBank/DDBJ databases">
        <title>Another draft genome of Portunus trituberculatus and its Hox gene families provides insights of decapod evolution.</title>
        <authorList>
            <person name="Jeong J.-H."/>
            <person name="Song I."/>
            <person name="Kim S."/>
            <person name="Choi T."/>
            <person name="Kim D."/>
            <person name="Ryu S."/>
            <person name="Kim W."/>
        </authorList>
    </citation>
    <scope>NUCLEOTIDE SEQUENCE [LARGE SCALE GENOMIC DNA]</scope>
    <source>
        <tissue evidence="2">Muscle</tissue>
    </source>
</reference>
<accession>A0A5B7DGI5</accession>
<keyword evidence="1" id="KW-0812">Transmembrane</keyword>
<gene>
    <name evidence="2" type="ORF">E2C01_013283</name>
</gene>
<comment type="caution">
    <text evidence="2">The sequence shown here is derived from an EMBL/GenBank/DDBJ whole genome shotgun (WGS) entry which is preliminary data.</text>
</comment>
<evidence type="ECO:0000256" key="1">
    <source>
        <dbReference type="SAM" id="Phobius"/>
    </source>
</evidence>
<feature type="transmembrane region" description="Helical" evidence="1">
    <location>
        <begin position="111"/>
        <end position="131"/>
    </location>
</feature>
<name>A0A5B7DGI5_PORTR</name>
<organism evidence="2 3">
    <name type="scientific">Portunus trituberculatus</name>
    <name type="common">Swimming crab</name>
    <name type="synonym">Neptunus trituberculatus</name>
    <dbReference type="NCBI Taxonomy" id="210409"/>
    <lineage>
        <taxon>Eukaryota</taxon>
        <taxon>Metazoa</taxon>
        <taxon>Ecdysozoa</taxon>
        <taxon>Arthropoda</taxon>
        <taxon>Crustacea</taxon>
        <taxon>Multicrustacea</taxon>
        <taxon>Malacostraca</taxon>
        <taxon>Eumalacostraca</taxon>
        <taxon>Eucarida</taxon>
        <taxon>Decapoda</taxon>
        <taxon>Pleocyemata</taxon>
        <taxon>Brachyura</taxon>
        <taxon>Eubrachyura</taxon>
        <taxon>Portunoidea</taxon>
        <taxon>Portunidae</taxon>
        <taxon>Portuninae</taxon>
        <taxon>Portunus</taxon>
    </lineage>
</organism>
<keyword evidence="1" id="KW-1133">Transmembrane helix</keyword>
<dbReference type="AlphaFoldDB" id="A0A5B7DGI5"/>
<sequence length="133" mass="14451">MAKERPCGARNNSGVVVTRGERANSISMLKLRAVLLVHSQASVCSSAFKIPDPFMHSHPPVGHLRYVDSSLLSRSLRPRGDVDSVAKETVARHPLSYHARHHLASVDADGNLLPCVCVYVCVCVCVCVCVFGR</sequence>
<dbReference type="Proteomes" id="UP000324222">
    <property type="component" value="Unassembled WGS sequence"/>
</dbReference>
<keyword evidence="1" id="KW-0472">Membrane</keyword>
<evidence type="ECO:0000313" key="3">
    <source>
        <dbReference type="Proteomes" id="UP000324222"/>
    </source>
</evidence>
<protein>
    <submittedName>
        <fullName evidence="2">Uncharacterized protein</fullName>
    </submittedName>
</protein>
<proteinExistence type="predicted"/>
<keyword evidence="3" id="KW-1185">Reference proteome</keyword>